<comment type="caution">
    <text evidence="1">The sequence shown here is derived from an EMBL/GenBank/DDBJ whole genome shotgun (WGS) entry which is preliminary data.</text>
</comment>
<gene>
    <name evidence="1" type="ORF">ERS008502_02953</name>
</gene>
<dbReference type="Proteomes" id="UP000040841">
    <property type="component" value="Unassembled WGS sequence"/>
</dbReference>
<dbReference type="RefSeq" id="WP_147659245.1">
    <property type="nucleotide sequence ID" value="NZ_CABMMJ010000007.1"/>
</dbReference>
<accession>A0AA36LNE9</accession>
<dbReference type="InterPro" id="IPR058601">
    <property type="entry name" value="Phage_phiTE_015-like"/>
</dbReference>
<name>A0AA36LNE9_YERMO</name>
<dbReference type="EMBL" id="CQBM01000007">
    <property type="protein sequence ID" value="CNI33473.1"/>
    <property type="molecule type" value="Genomic_DNA"/>
</dbReference>
<evidence type="ECO:0000313" key="2">
    <source>
        <dbReference type="Proteomes" id="UP000040841"/>
    </source>
</evidence>
<evidence type="ECO:0000313" key="1">
    <source>
        <dbReference type="EMBL" id="CNI33473.1"/>
    </source>
</evidence>
<reference evidence="1 2" key="1">
    <citation type="submission" date="2015-03" db="EMBL/GenBank/DDBJ databases">
        <authorList>
            <consortium name="Pathogen Informatics"/>
            <person name="Murphy D."/>
        </authorList>
    </citation>
    <scope>NUCLEOTIDE SEQUENCE [LARGE SCALE GENOMIC DNA]</scope>
    <source>
        <strain evidence="1 2">FE82747</strain>
    </source>
</reference>
<organism evidence="1 2">
    <name type="scientific">Yersinia mollaretii</name>
    <dbReference type="NCBI Taxonomy" id="33060"/>
    <lineage>
        <taxon>Bacteria</taxon>
        <taxon>Pseudomonadati</taxon>
        <taxon>Pseudomonadota</taxon>
        <taxon>Gammaproteobacteria</taxon>
        <taxon>Enterobacterales</taxon>
        <taxon>Yersiniaceae</taxon>
        <taxon>Yersinia</taxon>
    </lineage>
</organism>
<proteinExistence type="predicted"/>
<sequence>MMDITKSREEFEKWANRLPSISITGRLERCGENYVDDYHSVFWLAWKASRESIALDLPEPGHYDRTSQFVVDVYEAISAAGIRIKGESDGTK</sequence>
<dbReference type="AlphaFoldDB" id="A0AA36LNE9"/>
<dbReference type="Pfam" id="PF26207">
    <property type="entry name" value="Phage_phiTE_015"/>
    <property type="match status" value="1"/>
</dbReference>
<protein>
    <submittedName>
        <fullName evidence="1">Uncharacterized protein</fullName>
    </submittedName>
</protein>